<feature type="region of interest" description="Disordered" evidence="1">
    <location>
        <begin position="67"/>
        <end position="87"/>
    </location>
</feature>
<dbReference type="Proteomes" id="UP000281985">
    <property type="component" value="Unassembled WGS sequence"/>
</dbReference>
<keyword evidence="2" id="KW-1133">Transmembrane helix</keyword>
<organism evidence="3 4">
    <name type="scientific">Dokdonia sinensis</name>
    <dbReference type="NCBI Taxonomy" id="2479847"/>
    <lineage>
        <taxon>Bacteria</taxon>
        <taxon>Pseudomonadati</taxon>
        <taxon>Bacteroidota</taxon>
        <taxon>Flavobacteriia</taxon>
        <taxon>Flavobacteriales</taxon>
        <taxon>Flavobacteriaceae</taxon>
        <taxon>Dokdonia</taxon>
    </lineage>
</organism>
<name>A0A3M0FXZ8_9FLAO</name>
<protein>
    <submittedName>
        <fullName evidence="3">Uncharacterized protein</fullName>
    </submittedName>
</protein>
<proteinExistence type="predicted"/>
<dbReference type="AlphaFoldDB" id="A0A3M0FXZ8"/>
<evidence type="ECO:0000256" key="2">
    <source>
        <dbReference type="SAM" id="Phobius"/>
    </source>
</evidence>
<reference evidence="3 4" key="1">
    <citation type="submission" date="2018-10" db="EMBL/GenBank/DDBJ databases">
        <title>Dokdonia luteus sp. nov., isolated from sea water.</title>
        <authorList>
            <person name="Zhou L.Y."/>
            <person name="Du Z.J."/>
        </authorList>
    </citation>
    <scope>NUCLEOTIDE SEQUENCE [LARGE SCALE GENOMIC DNA]</scope>
    <source>
        <strain evidence="3 4">SH27</strain>
    </source>
</reference>
<evidence type="ECO:0000313" key="4">
    <source>
        <dbReference type="Proteomes" id="UP000281985"/>
    </source>
</evidence>
<feature type="transmembrane region" description="Helical" evidence="2">
    <location>
        <begin position="22"/>
        <end position="39"/>
    </location>
</feature>
<dbReference type="EMBL" id="REFV01000011">
    <property type="protein sequence ID" value="RMB57358.1"/>
    <property type="molecule type" value="Genomic_DNA"/>
</dbReference>
<evidence type="ECO:0000313" key="3">
    <source>
        <dbReference type="EMBL" id="RMB57358.1"/>
    </source>
</evidence>
<comment type="caution">
    <text evidence="3">The sequence shown here is derived from an EMBL/GenBank/DDBJ whole genome shotgun (WGS) entry which is preliminary data.</text>
</comment>
<accession>A0A3M0FXZ8</accession>
<gene>
    <name evidence="3" type="ORF">EAX61_11465</name>
</gene>
<keyword evidence="4" id="KW-1185">Reference proteome</keyword>
<keyword evidence="2" id="KW-0472">Membrane</keyword>
<keyword evidence="2" id="KW-0812">Transmembrane</keyword>
<evidence type="ECO:0000256" key="1">
    <source>
        <dbReference type="SAM" id="MobiDB-lite"/>
    </source>
</evidence>
<sequence>MYIKQIFDILNDDLRFADNNDIFYLAPIILLMAIFVYTIRTKIFDKIHGIDLSELGRVSLKGNVQLETEEDEFSDGEDEDEEDVFMG</sequence>